<organism evidence="2 3">
    <name type="scientific">Leptotrombidium deliense</name>
    <dbReference type="NCBI Taxonomy" id="299467"/>
    <lineage>
        <taxon>Eukaryota</taxon>
        <taxon>Metazoa</taxon>
        <taxon>Ecdysozoa</taxon>
        <taxon>Arthropoda</taxon>
        <taxon>Chelicerata</taxon>
        <taxon>Arachnida</taxon>
        <taxon>Acari</taxon>
        <taxon>Acariformes</taxon>
        <taxon>Trombidiformes</taxon>
        <taxon>Prostigmata</taxon>
        <taxon>Anystina</taxon>
        <taxon>Parasitengona</taxon>
        <taxon>Trombiculoidea</taxon>
        <taxon>Trombiculidae</taxon>
        <taxon>Leptotrombidium</taxon>
    </lineage>
</organism>
<dbReference type="SUPFAM" id="SSF52087">
    <property type="entry name" value="CRAL/TRIO domain"/>
    <property type="match status" value="1"/>
</dbReference>
<gene>
    <name evidence="2" type="ORF">B4U80_00053</name>
</gene>
<comment type="caution">
    <text evidence="2">The sequence shown here is derived from an EMBL/GenBank/DDBJ whole genome shotgun (WGS) entry which is preliminary data.</text>
</comment>
<evidence type="ECO:0000313" key="3">
    <source>
        <dbReference type="Proteomes" id="UP000288716"/>
    </source>
</evidence>
<dbReference type="Proteomes" id="UP000288716">
    <property type="component" value="Unassembled WGS sequence"/>
</dbReference>
<dbReference type="InterPro" id="IPR053012">
    <property type="entry name" value="ER-organelle_contact"/>
</dbReference>
<dbReference type="GO" id="GO:0140284">
    <property type="term" value="C:endoplasmic reticulum-endosome membrane contact site"/>
    <property type="evidence" value="ECO:0007669"/>
    <property type="project" value="TreeGrafter"/>
</dbReference>
<accession>A0A443S3Z7</accession>
<dbReference type="SMART" id="SM00516">
    <property type="entry name" value="SEC14"/>
    <property type="match status" value="1"/>
</dbReference>
<dbReference type="AlphaFoldDB" id="A0A443S3Z7"/>
<dbReference type="CDD" id="cd00170">
    <property type="entry name" value="SEC14"/>
    <property type="match status" value="1"/>
</dbReference>
<dbReference type="Pfam" id="PF00650">
    <property type="entry name" value="CRAL_TRIO"/>
    <property type="match status" value="1"/>
</dbReference>
<dbReference type="InterPro" id="IPR001251">
    <property type="entry name" value="CRAL-TRIO_dom"/>
</dbReference>
<dbReference type="STRING" id="299467.A0A443S3Z7"/>
<evidence type="ECO:0000313" key="2">
    <source>
        <dbReference type="EMBL" id="RWS22247.1"/>
    </source>
</evidence>
<keyword evidence="3" id="KW-1185">Reference proteome</keyword>
<dbReference type="SUPFAM" id="SSF46938">
    <property type="entry name" value="CRAL/TRIO N-terminal domain"/>
    <property type="match status" value="1"/>
</dbReference>
<protein>
    <submittedName>
        <fullName evidence="2">Motile sperm domain-containing protein 2-like protein</fullName>
    </submittedName>
</protein>
<reference evidence="2 3" key="1">
    <citation type="journal article" date="2018" name="Gigascience">
        <title>Genomes of trombidid mites reveal novel predicted allergens and laterally-transferred genes associated with secondary metabolism.</title>
        <authorList>
            <person name="Dong X."/>
            <person name="Chaisiri K."/>
            <person name="Xia D."/>
            <person name="Armstrong S.D."/>
            <person name="Fang Y."/>
            <person name="Donnelly M.J."/>
            <person name="Kadowaki T."/>
            <person name="McGarry J.W."/>
            <person name="Darby A.C."/>
            <person name="Makepeace B.L."/>
        </authorList>
    </citation>
    <scope>NUCLEOTIDE SEQUENCE [LARGE SCALE GENOMIC DNA]</scope>
    <source>
        <strain evidence="2">UoL-UT</strain>
    </source>
</reference>
<dbReference type="InterPro" id="IPR036865">
    <property type="entry name" value="CRAL-TRIO_dom_sf"/>
</dbReference>
<dbReference type="EMBL" id="NCKV01009351">
    <property type="protein sequence ID" value="RWS22247.1"/>
    <property type="molecule type" value="Genomic_DNA"/>
</dbReference>
<dbReference type="PANTHER" id="PTHR46384">
    <property type="entry name" value="MOTILE SPERM DOMAIN-CONTAINING PROTEIN 2"/>
    <property type="match status" value="1"/>
</dbReference>
<feature type="domain" description="CRAL-TRIO" evidence="1">
    <location>
        <begin position="89"/>
        <end position="238"/>
    </location>
</feature>
<dbReference type="OrthoDB" id="75724at2759"/>
<sequence length="275" mass="32524">MRESSENVNKNLTGLIREKLASEFRENEDLYDEIDMEKISTDDWSIVRYILHCKQDCDTAFEMLKKSLQWRKSFEVNKLQATHFPREFYESGSFFPFTEDKNGNVVIYLRGKFHRKLSDWTQLFKKFFVFVIDSVDKKKGGKHYTVFWDCEGAGIANVDLEMLTFMTSVITNYFPYGIEYIMIHELPWVLTAIYNLAKSWVPEHYQRLVRFVTRTQINEWITVENLPQYLNGTSEVDCRQVPQGVSTAKQIEEKYHLNRGAASQLEQHINKYCID</sequence>
<dbReference type="GO" id="GO:0012505">
    <property type="term" value="C:endomembrane system"/>
    <property type="evidence" value="ECO:0007669"/>
    <property type="project" value="TreeGrafter"/>
</dbReference>
<dbReference type="InterPro" id="IPR036273">
    <property type="entry name" value="CRAL/TRIO_N_dom_sf"/>
</dbReference>
<dbReference type="Gene3D" id="3.40.525.10">
    <property type="entry name" value="CRAL-TRIO lipid binding domain"/>
    <property type="match status" value="1"/>
</dbReference>
<dbReference type="PANTHER" id="PTHR46384:SF1">
    <property type="entry name" value="MOTILE SPERM DOMAIN-CONTAINING PROTEIN 2"/>
    <property type="match status" value="1"/>
</dbReference>
<proteinExistence type="predicted"/>
<dbReference type="PROSITE" id="PS50191">
    <property type="entry name" value="CRAL_TRIO"/>
    <property type="match status" value="1"/>
</dbReference>
<name>A0A443S3Z7_9ACAR</name>
<dbReference type="VEuPathDB" id="VectorBase:LDEU009792"/>
<evidence type="ECO:0000259" key="1">
    <source>
        <dbReference type="PROSITE" id="PS50191"/>
    </source>
</evidence>